<comment type="subcellular location">
    <subcellularLocation>
        <location evidence="1">Membrane</location>
        <topology evidence="1">Single-pass type I membrane protein</topology>
    </subcellularLocation>
</comment>
<feature type="transmembrane region" description="Helical" evidence="10">
    <location>
        <begin position="233"/>
        <end position="254"/>
    </location>
</feature>
<feature type="region of interest" description="Disordered" evidence="9">
    <location>
        <begin position="1"/>
        <end position="55"/>
    </location>
</feature>
<evidence type="ECO:0000256" key="1">
    <source>
        <dbReference type="ARBA" id="ARBA00004479"/>
    </source>
</evidence>
<keyword evidence="5 10" id="KW-1133">Transmembrane helix</keyword>
<dbReference type="InterPro" id="IPR039728">
    <property type="entry name" value="GLG1"/>
</dbReference>
<comment type="caution">
    <text evidence="11">The sequence shown here is derived from an EMBL/GenBank/DDBJ whole genome shotgun (WGS) entry which is preliminary data.</text>
</comment>
<evidence type="ECO:0000256" key="6">
    <source>
        <dbReference type="ARBA" id="ARBA00023136"/>
    </source>
</evidence>
<keyword evidence="6 10" id="KW-0472">Membrane</keyword>
<evidence type="ECO:0000256" key="10">
    <source>
        <dbReference type="SAM" id="Phobius"/>
    </source>
</evidence>
<evidence type="ECO:0000313" key="11">
    <source>
        <dbReference type="EMBL" id="CAF4206789.1"/>
    </source>
</evidence>
<evidence type="ECO:0000256" key="9">
    <source>
        <dbReference type="SAM" id="MobiDB-lite"/>
    </source>
</evidence>
<evidence type="ECO:0000256" key="5">
    <source>
        <dbReference type="ARBA" id="ARBA00022989"/>
    </source>
</evidence>
<dbReference type="PANTHER" id="PTHR11884:SF1">
    <property type="entry name" value="GOLGI APPARATUS PROTEIN 1"/>
    <property type="match status" value="1"/>
</dbReference>
<keyword evidence="12" id="KW-1185">Reference proteome</keyword>
<evidence type="ECO:0000256" key="2">
    <source>
        <dbReference type="ARBA" id="ARBA00022692"/>
    </source>
</evidence>
<dbReference type="InterPro" id="IPR017873">
    <property type="entry name" value="Cys-rich_GLG1_repeat_euk"/>
</dbReference>
<dbReference type="AlphaFoldDB" id="A0A820BIC2"/>
<keyword evidence="4" id="KW-0677">Repeat</keyword>
<name>A0A820BIC2_9BILA</name>
<keyword evidence="2 10" id="KW-0812">Transmembrane</keyword>
<proteinExistence type="predicted"/>
<dbReference type="PROSITE" id="PS51289">
    <property type="entry name" value="GLG1_C_RICH"/>
    <property type="match status" value="1"/>
</dbReference>
<evidence type="ECO:0008006" key="13">
    <source>
        <dbReference type="Google" id="ProtNLM"/>
    </source>
</evidence>
<evidence type="ECO:0000256" key="8">
    <source>
        <dbReference type="PROSITE-ProRule" id="PRU00622"/>
    </source>
</evidence>
<sequence>CQRDIGKFCQSEIIDQDSDDKDSDEDDGDNDDKDTDKKDDPNPSPNTDENGDVKDREMGGRIIQCLRSKYADTTITLESPCVSELIDVIQTSKLDIKLDIRLYQSCRKSLNINGQCVGMDQEDCLKILYQQGKLEDDDCKEQVKRIIREGQADIHVDRALSFACQADVLKYCNDIPIGSGKQLQCLLSMGKSVTSQCQSVLEKRRELWESIYNVHDVIELSNRVLSSPNYDHWARLILLFSSFIIIVAAIYCAHVRQPYPEIIMNDLK</sequence>
<evidence type="ECO:0000256" key="4">
    <source>
        <dbReference type="ARBA" id="ARBA00022737"/>
    </source>
</evidence>
<protein>
    <recommendedName>
        <fullName evidence="13">Golgi apparatus protein 1</fullName>
    </recommendedName>
</protein>
<dbReference type="InterPro" id="IPR001893">
    <property type="entry name" value="Cys-rich_GLG1_repeat"/>
</dbReference>
<feature type="compositionally biased region" description="Acidic residues" evidence="9">
    <location>
        <begin position="14"/>
        <end position="33"/>
    </location>
</feature>
<evidence type="ECO:0000256" key="3">
    <source>
        <dbReference type="ARBA" id="ARBA00022729"/>
    </source>
</evidence>
<dbReference type="PANTHER" id="PTHR11884">
    <property type="entry name" value="SELECTIN LIGAND RELATED"/>
    <property type="match status" value="1"/>
</dbReference>
<reference evidence="11" key="1">
    <citation type="submission" date="2021-02" db="EMBL/GenBank/DDBJ databases">
        <authorList>
            <person name="Nowell W R."/>
        </authorList>
    </citation>
    <scope>NUCLEOTIDE SEQUENCE</scope>
</reference>
<keyword evidence="3" id="KW-0732">Signal</keyword>
<organism evidence="11 12">
    <name type="scientific">Rotaria socialis</name>
    <dbReference type="NCBI Taxonomy" id="392032"/>
    <lineage>
        <taxon>Eukaryota</taxon>
        <taxon>Metazoa</taxon>
        <taxon>Spiralia</taxon>
        <taxon>Gnathifera</taxon>
        <taxon>Rotifera</taxon>
        <taxon>Eurotatoria</taxon>
        <taxon>Bdelloidea</taxon>
        <taxon>Philodinida</taxon>
        <taxon>Philodinidae</taxon>
        <taxon>Rotaria</taxon>
    </lineage>
</organism>
<dbReference type="EMBL" id="CAJOBP010000665">
    <property type="protein sequence ID" value="CAF4206789.1"/>
    <property type="molecule type" value="Genomic_DNA"/>
</dbReference>
<evidence type="ECO:0000313" key="12">
    <source>
        <dbReference type="Proteomes" id="UP000663873"/>
    </source>
</evidence>
<dbReference type="Pfam" id="PF00839">
    <property type="entry name" value="Cys_rich_FGFR"/>
    <property type="match status" value="1"/>
</dbReference>
<accession>A0A820BIC2</accession>
<dbReference type="GO" id="GO:0000139">
    <property type="term" value="C:Golgi membrane"/>
    <property type="evidence" value="ECO:0007669"/>
    <property type="project" value="InterPro"/>
</dbReference>
<feature type="repeat" description="Cys-rich GLG1" evidence="8">
    <location>
        <begin position="134"/>
        <end position="194"/>
    </location>
</feature>
<feature type="non-terminal residue" evidence="11">
    <location>
        <position position="1"/>
    </location>
</feature>
<gene>
    <name evidence="11" type="ORF">UJA718_LOCUS6889</name>
</gene>
<dbReference type="Proteomes" id="UP000663873">
    <property type="component" value="Unassembled WGS sequence"/>
</dbReference>
<keyword evidence="7" id="KW-0325">Glycoprotein</keyword>
<evidence type="ECO:0000256" key="7">
    <source>
        <dbReference type="ARBA" id="ARBA00023180"/>
    </source>
</evidence>
<dbReference type="GO" id="GO:0017134">
    <property type="term" value="F:fibroblast growth factor binding"/>
    <property type="evidence" value="ECO:0007669"/>
    <property type="project" value="TreeGrafter"/>
</dbReference>